<dbReference type="HOGENOM" id="CLU_1992070_0_0_1"/>
<gene>
    <name evidence="1" type="ORF">H312_00216</name>
</gene>
<protein>
    <submittedName>
        <fullName evidence="1">Uncharacterized protein</fullName>
    </submittedName>
</protein>
<accession>A0A059F4I7</accession>
<reference evidence="1 2" key="2">
    <citation type="submission" date="2014-03" db="EMBL/GenBank/DDBJ databases">
        <title>The Genome Sequence of Anncaliia algerae insect isolate PRA339.</title>
        <authorList>
            <consortium name="The Broad Institute Genome Sequencing Platform"/>
            <consortium name="The Broad Institute Genome Sequencing Center for Infectious Disease"/>
            <person name="Cuomo C."/>
            <person name="Becnel J."/>
            <person name="Sanscrainte N."/>
            <person name="Walker B."/>
            <person name="Young S.K."/>
            <person name="Zeng Q."/>
            <person name="Gargeya S."/>
            <person name="Fitzgerald M."/>
            <person name="Haas B."/>
            <person name="Abouelleil A."/>
            <person name="Alvarado L."/>
            <person name="Arachchi H.M."/>
            <person name="Berlin A.M."/>
            <person name="Chapman S.B."/>
            <person name="Dewar J."/>
            <person name="Goldberg J."/>
            <person name="Griggs A."/>
            <person name="Gujja S."/>
            <person name="Hansen M."/>
            <person name="Howarth C."/>
            <person name="Imamovic A."/>
            <person name="Larimer J."/>
            <person name="McCowan C."/>
            <person name="Murphy C."/>
            <person name="Neiman D."/>
            <person name="Pearson M."/>
            <person name="Priest M."/>
            <person name="Roberts A."/>
            <person name="Saif S."/>
            <person name="Shea T."/>
            <person name="Sisk P."/>
            <person name="Sykes S."/>
            <person name="Wortman J."/>
            <person name="Nusbaum C."/>
            <person name="Birren B."/>
        </authorList>
    </citation>
    <scope>NUCLEOTIDE SEQUENCE [LARGE SCALE GENOMIC DNA]</scope>
    <source>
        <strain evidence="1 2">PRA339</strain>
    </source>
</reference>
<reference evidence="2" key="1">
    <citation type="submission" date="2013-02" db="EMBL/GenBank/DDBJ databases">
        <authorList>
            <consortium name="The Broad Institute Genome Sequencing Platform"/>
            <person name="Cuomo C."/>
            <person name="Becnel J."/>
            <person name="Sanscrainte N."/>
            <person name="Walker B."/>
            <person name="Young S.K."/>
            <person name="Zeng Q."/>
            <person name="Gargeya S."/>
            <person name="Fitzgerald M."/>
            <person name="Haas B."/>
            <person name="Abouelleil A."/>
            <person name="Alvarado L."/>
            <person name="Arachchi H.M."/>
            <person name="Berlin A.M."/>
            <person name="Chapman S.B."/>
            <person name="Dewar J."/>
            <person name="Goldberg J."/>
            <person name="Griggs A."/>
            <person name="Gujja S."/>
            <person name="Hansen M."/>
            <person name="Howarth C."/>
            <person name="Imamovic A."/>
            <person name="Larimer J."/>
            <person name="McCowan C."/>
            <person name="Murphy C."/>
            <person name="Neiman D."/>
            <person name="Pearson M."/>
            <person name="Priest M."/>
            <person name="Roberts A."/>
            <person name="Saif S."/>
            <person name="Shea T."/>
            <person name="Sisk P."/>
            <person name="Sykes S."/>
            <person name="Wortman J."/>
            <person name="Nusbaum C."/>
            <person name="Birren B."/>
        </authorList>
    </citation>
    <scope>NUCLEOTIDE SEQUENCE [LARGE SCALE GENOMIC DNA]</scope>
    <source>
        <strain evidence="2">PRA339</strain>
    </source>
</reference>
<dbReference type="EMBL" id="KK365131">
    <property type="protein sequence ID" value="KCZ82193.1"/>
    <property type="molecule type" value="Genomic_DNA"/>
</dbReference>
<name>A0A059F4I7_9MICR</name>
<organism evidence="1 2">
    <name type="scientific">Anncaliia algerae PRA339</name>
    <dbReference type="NCBI Taxonomy" id="1288291"/>
    <lineage>
        <taxon>Eukaryota</taxon>
        <taxon>Fungi</taxon>
        <taxon>Fungi incertae sedis</taxon>
        <taxon>Microsporidia</taxon>
        <taxon>Tubulinosematoidea</taxon>
        <taxon>Tubulinosematidae</taxon>
        <taxon>Anncaliia</taxon>
    </lineage>
</organism>
<proteinExistence type="predicted"/>
<evidence type="ECO:0000313" key="1">
    <source>
        <dbReference type="EMBL" id="KCZ82193.1"/>
    </source>
</evidence>
<keyword evidence="2" id="KW-1185">Reference proteome</keyword>
<sequence length="125" mass="14784">MSHLDTETLENLYLNAEFNETIATIGLLLKEILVILGFSNLEILDSLNFIYFIRAKCSNFYCKLEELQKIIIINEYTKKYTLNEDLYVVTAVNMFFTRTYTNTIFYKIYQKITNSRSYSLKKTIL</sequence>
<dbReference type="AlphaFoldDB" id="A0A059F4I7"/>
<dbReference type="VEuPathDB" id="MicrosporidiaDB:H312_00216"/>
<evidence type="ECO:0000313" key="2">
    <source>
        <dbReference type="Proteomes" id="UP000030655"/>
    </source>
</evidence>
<dbReference type="Proteomes" id="UP000030655">
    <property type="component" value="Unassembled WGS sequence"/>
</dbReference>